<name>A0A7U0GAJ6_9CAUD</name>
<reference evidence="1 2" key="1">
    <citation type="submission" date="2020-12" db="EMBL/GenBank/DDBJ databases">
        <title>Genomic characterization of four novel bacteriophages infecting Klebsiella pneumoniae.</title>
        <authorList>
            <person name="Estrada Bonilla B."/>
            <person name="Costa A.R."/>
            <person name="van Rossum T."/>
            <person name="Hagedoorn S."/>
            <person name="Wallinga H."/>
            <person name="Xiao M."/>
            <person name="Song W."/>
            <person name="Haas P.-J."/>
            <person name="Nobrega F.L."/>
            <person name="Brouns S.J.J."/>
        </authorList>
    </citation>
    <scope>NUCLEOTIDE SEQUENCE [LARGE SCALE GENOMIC DNA]</scope>
</reference>
<gene>
    <name evidence="1" type="ORF">vBKpPFBKp27_011</name>
</gene>
<evidence type="ECO:0000313" key="2">
    <source>
        <dbReference type="Proteomes" id="UP000596379"/>
    </source>
</evidence>
<protein>
    <submittedName>
        <fullName evidence="1">Uncharacterized protein</fullName>
    </submittedName>
</protein>
<keyword evidence="2" id="KW-1185">Reference proteome</keyword>
<dbReference type="Proteomes" id="UP000596379">
    <property type="component" value="Segment"/>
</dbReference>
<accession>A0A7U0GAJ6</accession>
<organism evidence="1 2">
    <name type="scientific">Klebsiella phage vB_KpP_FBKp27</name>
    <dbReference type="NCBI Taxonomy" id="2801837"/>
    <lineage>
        <taxon>Viruses</taxon>
        <taxon>Duplodnaviria</taxon>
        <taxon>Heunggongvirae</taxon>
        <taxon>Uroviricota</taxon>
        <taxon>Caudoviricetes</taxon>
        <taxon>Schitoviridae</taxon>
        <taxon>Efbeekayvirus</taxon>
        <taxon>Efbeekayvirus Fbkp27</taxon>
    </lineage>
</organism>
<proteinExistence type="predicted"/>
<dbReference type="EMBL" id="MW394388">
    <property type="protein sequence ID" value="QQV91653.1"/>
    <property type="molecule type" value="Genomic_DNA"/>
</dbReference>
<evidence type="ECO:0000313" key="1">
    <source>
        <dbReference type="EMBL" id="QQV91653.1"/>
    </source>
</evidence>
<sequence>MTQDSNVVQDQPENILPVENHLQLGFLVADWHRNIGHHLLAVIQAPDDIDLNVQFDGADQPELITDPRERALFKLGVEYALNQFLNLPFTMEEDPNETQTTGDGSEL</sequence>